<proteinExistence type="predicted"/>
<evidence type="ECO:0000313" key="2">
    <source>
        <dbReference type="Proteomes" id="UP001162501"/>
    </source>
</evidence>
<reference evidence="1" key="2">
    <citation type="submission" date="2025-03" db="EMBL/GenBank/DDBJ databases">
        <authorList>
            <consortium name="ELIXIR-Norway"/>
            <consortium name="Elixir Norway"/>
        </authorList>
    </citation>
    <scope>NUCLEOTIDE SEQUENCE</scope>
</reference>
<name>A0AC59YF84_RANTA</name>
<sequence length="164" mass="16915">MLAATRGDRWAAGFDLVILLMWFVSPGGGGQAHTVSSRAGRRGQCGAGGARLALQAQRGPRKAAAPVCFLIPTPRCFIYDPHCPVIGAKQCLEVLTTFLVLLSIPWIDSTPLSLSDSCIGGTALGTVGKLSKTNRATDAETFACRGGSAVWKPEPGSGEGSGSG</sequence>
<dbReference type="Proteomes" id="UP001162501">
    <property type="component" value="Chromosome 14"/>
</dbReference>
<accession>A0AC59YF84</accession>
<organism evidence="1 2">
    <name type="scientific">Rangifer tarandus platyrhynchus</name>
    <name type="common">Svalbard reindeer</name>
    <dbReference type="NCBI Taxonomy" id="3082113"/>
    <lineage>
        <taxon>Eukaryota</taxon>
        <taxon>Metazoa</taxon>
        <taxon>Chordata</taxon>
        <taxon>Craniata</taxon>
        <taxon>Vertebrata</taxon>
        <taxon>Euteleostomi</taxon>
        <taxon>Mammalia</taxon>
        <taxon>Eutheria</taxon>
        <taxon>Laurasiatheria</taxon>
        <taxon>Artiodactyla</taxon>
        <taxon>Ruminantia</taxon>
        <taxon>Pecora</taxon>
        <taxon>Cervidae</taxon>
        <taxon>Odocoileinae</taxon>
        <taxon>Rangifer</taxon>
    </lineage>
</organism>
<reference evidence="1" key="1">
    <citation type="submission" date="2023-05" db="EMBL/GenBank/DDBJ databases">
        <authorList>
            <consortium name="ELIXIR-Norway"/>
        </authorList>
    </citation>
    <scope>NUCLEOTIDE SEQUENCE</scope>
</reference>
<protein>
    <submittedName>
        <fullName evidence="1">Uncharacterized protein</fullName>
    </submittedName>
</protein>
<dbReference type="EMBL" id="OX596098">
    <property type="protein sequence ID" value="CAM9648189.1"/>
    <property type="molecule type" value="Genomic_DNA"/>
</dbReference>
<evidence type="ECO:0000313" key="1">
    <source>
        <dbReference type="EMBL" id="CAM9648189.1"/>
    </source>
</evidence>
<gene>
    <name evidence="1" type="ORF">MRATA1EN22A_LOCUS5480</name>
</gene>